<dbReference type="EMBL" id="CM003612">
    <property type="protein sequence ID" value="KYP60152.1"/>
    <property type="molecule type" value="Genomic_DNA"/>
</dbReference>
<dbReference type="SMART" id="SM00575">
    <property type="entry name" value="ZnF_PMZ"/>
    <property type="match status" value="1"/>
</dbReference>
<evidence type="ECO:0000256" key="4">
    <source>
        <dbReference type="PROSITE-ProRule" id="PRU00325"/>
    </source>
</evidence>
<dbReference type="Pfam" id="PF03108">
    <property type="entry name" value="DBD_Tnp_Mut"/>
    <property type="match status" value="1"/>
</dbReference>
<organism evidence="6 7">
    <name type="scientific">Cajanus cajan</name>
    <name type="common">Pigeon pea</name>
    <name type="synonym">Cajanus indicus</name>
    <dbReference type="NCBI Taxonomy" id="3821"/>
    <lineage>
        <taxon>Eukaryota</taxon>
        <taxon>Viridiplantae</taxon>
        <taxon>Streptophyta</taxon>
        <taxon>Embryophyta</taxon>
        <taxon>Tracheophyta</taxon>
        <taxon>Spermatophyta</taxon>
        <taxon>Magnoliopsida</taxon>
        <taxon>eudicotyledons</taxon>
        <taxon>Gunneridae</taxon>
        <taxon>Pentapetalae</taxon>
        <taxon>rosids</taxon>
        <taxon>fabids</taxon>
        <taxon>Fabales</taxon>
        <taxon>Fabaceae</taxon>
        <taxon>Papilionoideae</taxon>
        <taxon>50 kb inversion clade</taxon>
        <taxon>NPAAA clade</taxon>
        <taxon>indigoferoid/millettioid clade</taxon>
        <taxon>Phaseoleae</taxon>
        <taxon>Cajanus</taxon>
    </lineage>
</organism>
<keyword evidence="1" id="KW-0479">Metal-binding</keyword>
<dbReference type="AlphaFoldDB" id="A0A151SZC0"/>
<keyword evidence="7" id="KW-1185">Reference proteome</keyword>
<dbReference type="InterPro" id="IPR006564">
    <property type="entry name" value="Znf_PMZ"/>
</dbReference>
<dbReference type="PROSITE" id="PS50966">
    <property type="entry name" value="ZF_SWIM"/>
    <property type="match status" value="1"/>
</dbReference>
<gene>
    <name evidence="6" type="ORF">KK1_015600</name>
</gene>
<evidence type="ECO:0000259" key="5">
    <source>
        <dbReference type="PROSITE" id="PS50966"/>
    </source>
</evidence>
<evidence type="ECO:0000313" key="7">
    <source>
        <dbReference type="Proteomes" id="UP000075243"/>
    </source>
</evidence>
<keyword evidence="2 4" id="KW-0863">Zinc-finger</keyword>
<proteinExistence type="predicted"/>
<dbReference type="Gramene" id="C.cajan_15162.t">
    <property type="protein sequence ID" value="C.cajan_15162.t"/>
    <property type="gene ID" value="C.cajan_15162"/>
</dbReference>
<dbReference type="GO" id="GO:0008270">
    <property type="term" value="F:zinc ion binding"/>
    <property type="evidence" value="ECO:0007669"/>
    <property type="project" value="UniProtKB-KW"/>
</dbReference>
<evidence type="ECO:0000256" key="2">
    <source>
        <dbReference type="ARBA" id="ARBA00022771"/>
    </source>
</evidence>
<protein>
    <recommendedName>
        <fullName evidence="5">SWIM-type domain-containing protein</fullName>
    </recommendedName>
</protein>
<keyword evidence="3" id="KW-0862">Zinc</keyword>
<dbReference type="Proteomes" id="UP000075243">
    <property type="component" value="Chromosome 10"/>
</dbReference>
<reference evidence="6 7" key="1">
    <citation type="journal article" date="2012" name="Nat. Biotechnol.">
        <title>Draft genome sequence of pigeonpea (Cajanus cajan), an orphan legume crop of resource-poor farmers.</title>
        <authorList>
            <person name="Varshney R.K."/>
            <person name="Chen W."/>
            <person name="Li Y."/>
            <person name="Bharti A.K."/>
            <person name="Saxena R.K."/>
            <person name="Schlueter J.A."/>
            <person name="Donoghue M.T."/>
            <person name="Azam S."/>
            <person name="Fan G."/>
            <person name="Whaley A.M."/>
            <person name="Farmer A.D."/>
            <person name="Sheridan J."/>
            <person name="Iwata A."/>
            <person name="Tuteja R."/>
            <person name="Penmetsa R.V."/>
            <person name="Wu W."/>
            <person name="Upadhyaya H.D."/>
            <person name="Yang S.P."/>
            <person name="Shah T."/>
            <person name="Saxena K.B."/>
            <person name="Michael T."/>
            <person name="McCombie W.R."/>
            <person name="Yang B."/>
            <person name="Zhang G."/>
            <person name="Yang H."/>
            <person name="Wang J."/>
            <person name="Spillane C."/>
            <person name="Cook D.R."/>
            <person name="May G.D."/>
            <person name="Xu X."/>
            <person name="Jackson S.A."/>
        </authorList>
    </citation>
    <scope>NUCLEOTIDE SEQUENCE [LARGE SCALE GENOMIC DNA]</scope>
    <source>
        <strain evidence="7">cv. Asha</strain>
    </source>
</reference>
<dbReference type="InterPro" id="IPR004332">
    <property type="entry name" value="Transposase_MuDR"/>
</dbReference>
<evidence type="ECO:0000256" key="3">
    <source>
        <dbReference type="ARBA" id="ARBA00022833"/>
    </source>
</evidence>
<feature type="non-terminal residue" evidence="6">
    <location>
        <position position="1"/>
    </location>
</feature>
<sequence>VGDKLYVELCFHIKNDVQMTIKHYSMNAHQTFVVVESSPIVLSVRCLNNNEGCPWKLRAIMSTKMNNKWVIKKWDGRHTCINPMLSQDHNKLDSKFICCCILGYTMSKHKFARRLERLCEVSPKKCHWINGISLENLALAHNKEGHRYGHMTTNLSEAVNKVLKGARNFPITALVKCIYVRLVEYFVQRLGQANAELAMGKRYCQKLMDAIKTNQEETSFHFVRRYDCERTRFKFEEVFNPITKRGGKICNIFLNEQKCECGVFQIYRYLCSHAIAACAHVRIDPLTYVDVAYTDKYVKAAYFGQWYPLESHENIQPNHGLRIVLDEIVLRAKGLSKSTHIINEMDWTESQRR</sequence>
<feature type="domain" description="SWIM-type" evidence="5">
    <location>
        <begin position="250"/>
        <end position="282"/>
    </location>
</feature>
<dbReference type="Pfam" id="PF04434">
    <property type="entry name" value="SWIM"/>
    <property type="match status" value="1"/>
</dbReference>
<evidence type="ECO:0000313" key="6">
    <source>
        <dbReference type="EMBL" id="KYP60152.1"/>
    </source>
</evidence>
<dbReference type="InterPro" id="IPR007527">
    <property type="entry name" value="Znf_SWIM"/>
</dbReference>
<name>A0A151SZC0_CAJCA</name>
<accession>A0A151SZC0</accession>
<evidence type="ECO:0000256" key="1">
    <source>
        <dbReference type="ARBA" id="ARBA00022723"/>
    </source>
</evidence>